<feature type="transmembrane region" description="Helical" evidence="1">
    <location>
        <begin position="44"/>
        <end position="62"/>
    </location>
</feature>
<evidence type="ECO:0000313" key="4">
    <source>
        <dbReference type="Proteomes" id="UP000319619"/>
    </source>
</evidence>
<keyword evidence="1" id="KW-0472">Membrane</keyword>
<feature type="transmembrane region" description="Helical" evidence="1">
    <location>
        <begin position="74"/>
        <end position="96"/>
    </location>
</feature>
<dbReference type="PANTHER" id="PTHR30383">
    <property type="entry name" value="THIOESTERASE 1/PROTEASE 1/LYSOPHOSPHOLIPASE L1"/>
    <property type="match status" value="1"/>
</dbReference>
<evidence type="ECO:0000259" key="2">
    <source>
        <dbReference type="Pfam" id="PF13472"/>
    </source>
</evidence>
<evidence type="ECO:0000313" key="3">
    <source>
        <dbReference type="EMBL" id="TKJ41032.1"/>
    </source>
</evidence>
<feature type="transmembrane region" description="Helical" evidence="1">
    <location>
        <begin position="12"/>
        <end position="32"/>
    </location>
</feature>
<dbReference type="InterPro" id="IPR013830">
    <property type="entry name" value="SGNH_hydro"/>
</dbReference>
<dbReference type="InterPro" id="IPR036514">
    <property type="entry name" value="SGNH_hydro_sf"/>
</dbReference>
<dbReference type="EMBL" id="NJBN01000003">
    <property type="protein sequence ID" value="TKJ41032.1"/>
    <property type="molecule type" value="Genomic_DNA"/>
</dbReference>
<dbReference type="Gene3D" id="3.40.50.1110">
    <property type="entry name" value="SGNH hydrolase"/>
    <property type="match status" value="1"/>
</dbReference>
<feature type="domain" description="SGNH hydrolase-type esterase" evidence="2">
    <location>
        <begin position="154"/>
        <end position="412"/>
    </location>
</feature>
<keyword evidence="1" id="KW-0812">Transmembrane</keyword>
<proteinExistence type="predicted"/>
<keyword evidence="1" id="KW-1133">Transmembrane helix</keyword>
<accession>A0A532V1M8</accession>
<gene>
    <name evidence="3" type="ORF">CEE37_05035</name>
</gene>
<dbReference type="GO" id="GO:0016788">
    <property type="term" value="F:hydrolase activity, acting on ester bonds"/>
    <property type="evidence" value="ECO:0007669"/>
    <property type="project" value="UniProtKB-ARBA"/>
</dbReference>
<dbReference type="AlphaFoldDB" id="A0A532V1M8"/>
<name>A0A532V1M8_UNCL8</name>
<reference evidence="3 4" key="1">
    <citation type="submission" date="2017-06" db="EMBL/GenBank/DDBJ databases">
        <title>Novel microbial phyla capable of carbon fixation and sulfur reduction in deep-sea sediments.</title>
        <authorList>
            <person name="Huang J."/>
            <person name="Baker B."/>
            <person name="Wang Y."/>
        </authorList>
    </citation>
    <scope>NUCLEOTIDE SEQUENCE [LARGE SCALE GENOMIC DNA]</scope>
    <source>
        <strain evidence="3">B3_LCP</strain>
    </source>
</reference>
<evidence type="ECO:0000256" key="1">
    <source>
        <dbReference type="SAM" id="Phobius"/>
    </source>
</evidence>
<dbReference type="Pfam" id="PF13472">
    <property type="entry name" value="Lipase_GDSL_2"/>
    <property type="match status" value="1"/>
</dbReference>
<sequence>MHGTKTDYRLIGILFIAVAVICNEWILTNFLNNPSFDTARLFQIVIRCCQLLFLVIGLWLIFRRKDKRGNDLKNFGLLIASMLLSLVLLEIALRLITPNSVFHPLFELIPHQKNTIHTDLPGVADTVYTSTNKWGLRGDPIPDNWESLTSILTIGGSTTHCMYLSDDKTWSYQLQKFLRLDDQTAIVQNGGRDGHTTHAHLIMMEEVVPVIKPKIVIMLVGVNDLNIAVRRGYQEVDNPFKKSKLIFQLYSCSRTVQLAFKWYQILVNKVPIVENIDYTHTVNYQPIPMDDNKPEQDFLSRAESLTNEFQNHLIEIIKIAKASGIKLLFMTQPALYDDTDYWKGIRAQWFYPEKHSIVFSAATEWKLLDILNRKLINICESEGIACFDLASAIPHSSEYFYDDYHFNELGAKFTAEQVYSYIRESNFIKSATP</sequence>
<dbReference type="Proteomes" id="UP000319619">
    <property type="component" value="Unassembled WGS sequence"/>
</dbReference>
<dbReference type="CDD" id="cd00229">
    <property type="entry name" value="SGNH_hydrolase"/>
    <property type="match status" value="1"/>
</dbReference>
<protein>
    <recommendedName>
        <fullName evidence="2">SGNH hydrolase-type esterase domain-containing protein</fullName>
    </recommendedName>
</protein>
<comment type="caution">
    <text evidence="3">The sequence shown here is derived from an EMBL/GenBank/DDBJ whole genome shotgun (WGS) entry which is preliminary data.</text>
</comment>
<dbReference type="InterPro" id="IPR051532">
    <property type="entry name" value="Ester_Hydrolysis_Enzymes"/>
</dbReference>
<organism evidence="3 4">
    <name type="scientific">candidate division LCP-89 bacterium B3_LCP</name>
    <dbReference type="NCBI Taxonomy" id="2012998"/>
    <lineage>
        <taxon>Bacteria</taxon>
        <taxon>Pseudomonadati</taxon>
        <taxon>Bacteria division LCP-89</taxon>
    </lineage>
</organism>
<dbReference type="SUPFAM" id="SSF52266">
    <property type="entry name" value="SGNH hydrolase"/>
    <property type="match status" value="1"/>
</dbReference>